<dbReference type="EMBL" id="CAMAPF010001049">
    <property type="protein sequence ID" value="CAH9143275.1"/>
    <property type="molecule type" value="Genomic_DNA"/>
</dbReference>
<keyword evidence="2" id="KW-1185">Reference proteome</keyword>
<evidence type="ECO:0000313" key="1">
    <source>
        <dbReference type="EMBL" id="CAH9143275.1"/>
    </source>
</evidence>
<organism evidence="1 2">
    <name type="scientific">Cuscuta epithymum</name>
    <dbReference type="NCBI Taxonomy" id="186058"/>
    <lineage>
        <taxon>Eukaryota</taxon>
        <taxon>Viridiplantae</taxon>
        <taxon>Streptophyta</taxon>
        <taxon>Embryophyta</taxon>
        <taxon>Tracheophyta</taxon>
        <taxon>Spermatophyta</taxon>
        <taxon>Magnoliopsida</taxon>
        <taxon>eudicotyledons</taxon>
        <taxon>Gunneridae</taxon>
        <taxon>Pentapetalae</taxon>
        <taxon>asterids</taxon>
        <taxon>lamiids</taxon>
        <taxon>Solanales</taxon>
        <taxon>Convolvulaceae</taxon>
        <taxon>Cuscuteae</taxon>
        <taxon>Cuscuta</taxon>
        <taxon>Cuscuta subgen. Cuscuta</taxon>
    </lineage>
</organism>
<reference evidence="1" key="1">
    <citation type="submission" date="2022-07" db="EMBL/GenBank/DDBJ databases">
        <authorList>
            <person name="Macas J."/>
            <person name="Novak P."/>
            <person name="Neumann P."/>
        </authorList>
    </citation>
    <scope>NUCLEOTIDE SEQUENCE</scope>
</reference>
<dbReference type="AlphaFoldDB" id="A0AAV0G615"/>
<sequence length="160" mass="17756">MQKICNMTNVYAYPFFQALTRQDLICLCGLLKREAIVDKIFQDYNQTTACHQFQEGIPNTGQQPPPLSLLVELFGVPHNLHSLLTKLKRTSHKHEIASFNSSSINPKWDLSLPDMPSFVMSGNNSLGADSNKVSCCSGLPILKLDAAINILNDKDGTARH</sequence>
<name>A0AAV0G615_9ASTE</name>
<proteinExistence type="predicted"/>
<evidence type="ECO:0000313" key="2">
    <source>
        <dbReference type="Proteomes" id="UP001152523"/>
    </source>
</evidence>
<comment type="caution">
    <text evidence="1">The sequence shown here is derived from an EMBL/GenBank/DDBJ whole genome shotgun (WGS) entry which is preliminary data.</text>
</comment>
<protein>
    <submittedName>
        <fullName evidence="1">Uncharacterized protein</fullName>
    </submittedName>
</protein>
<gene>
    <name evidence="1" type="ORF">CEPIT_LOCUS40545</name>
</gene>
<dbReference type="Proteomes" id="UP001152523">
    <property type="component" value="Unassembled WGS sequence"/>
</dbReference>
<accession>A0AAV0G615</accession>